<keyword evidence="3" id="KW-1185">Reference proteome</keyword>
<dbReference type="Gene3D" id="3.10.450.50">
    <property type="match status" value="1"/>
</dbReference>
<dbReference type="Pfam" id="PF13577">
    <property type="entry name" value="SnoaL_4"/>
    <property type="match status" value="1"/>
</dbReference>
<dbReference type="InterPro" id="IPR037401">
    <property type="entry name" value="SnoaL-like"/>
</dbReference>
<dbReference type="RefSeq" id="WP_267220122.1">
    <property type="nucleotide sequence ID" value="NZ_JAPCWC010000006.1"/>
</dbReference>
<name>A0ABV6S3D7_9SPHN</name>
<evidence type="ECO:0000259" key="1">
    <source>
        <dbReference type="Pfam" id="PF13577"/>
    </source>
</evidence>
<gene>
    <name evidence="2" type="ORF">ACFFF8_03975</name>
</gene>
<organism evidence="2 3">
    <name type="scientific">Novosphingobium clariflavum</name>
    <dbReference type="NCBI Taxonomy" id="2029884"/>
    <lineage>
        <taxon>Bacteria</taxon>
        <taxon>Pseudomonadati</taxon>
        <taxon>Pseudomonadota</taxon>
        <taxon>Alphaproteobacteria</taxon>
        <taxon>Sphingomonadales</taxon>
        <taxon>Sphingomonadaceae</taxon>
        <taxon>Novosphingobium</taxon>
    </lineage>
</organism>
<evidence type="ECO:0000313" key="2">
    <source>
        <dbReference type="EMBL" id="MFC0683747.1"/>
    </source>
</evidence>
<accession>A0ABV6S3D7</accession>
<proteinExistence type="predicted"/>
<protein>
    <submittedName>
        <fullName evidence="2">Nuclear transport factor 2 family protein</fullName>
    </submittedName>
</protein>
<reference evidence="2 3" key="1">
    <citation type="submission" date="2024-09" db="EMBL/GenBank/DDBJ databases">
        <authorList>
            <person name="Sun Q."/>
            <person name="Mori K."/>
        </authorList>
    </citation>
    <scope>NUCLEOTIDE SEQUENCE [LARGE SCALE GENOMIC DNA]</scope>
    <source>
        <strain evidence="2 3">CICC 11035S</strain>
    </source>
</reference>
<feature type="domain" description="SnoaL-like" evidence="1">
    <location>
        <begin position="10"/>
        <end position="134"/>
    </location>
</feature>
<dbReference type="EMBL" id="JBHLTM010000016">
    <property type="protein sequence ID" value="MFC0683747.1"/>
    <property type="molecule type" value="Genomic_DNA"/>
</dbReference>
<dbReference type="CDD" id="cd00531">
    <property type="entry name" value="NTF2_like"/>
    <property type="match status" value="1"/>
</dbReference>
<dbReference type="SUPFAM" id="SSF54427">
    <property type="entry name" value="NTF2-like"/>
    <property type="match status" value="1"/>
</dbReference>
<sequence>MNSADPALAALLDKEAIRELVLLYARAIDRQDIALLRDLYTDDATDTHGDSFDGPAQDYCQFIAGAFPYMPYSGHHLCNHLIALDGDAASGEVYALAWHLIPGREGGQEEDFMAVRYIDNYRRCADGKWRFSKRVVTYDFKLRRPFEGGGLLGQGALDPSYTLCPQALFARGARA</sequence>
<dbReference type="Proteomes" id="UP001589858">
    <property type="component" value="Unassembled WGS sequence"/>
</dbReference>
<comment type="caution">
    <text evidence="2">The sequence shown here is derived from an EMBL/GenBank/DDBJ whole genome shotgun (WGS) entry which is preliminary data.</text>
</comment>
<evidence type="ECO:0000313" key="3">
    <source>
        <dbReference type="Proteomes" id="UP001589858"/>
    </source>
</evidence>
<dbReference type="InterPro" id="IPR032710">
    <property type="entry name" value="NTF2-like_dom_sf"/>
</dbReference>